<keyword evidence="3" id="KW-1185">Reference proteome</keyword>
<name>A0ABR1XK62_9PEZI</name>
<proteinExistence type="predicted"/>
<reference evidence="2 3" key="1">
    <citation type="journal article" date="2022" name="G3 (Bethesda)">
        <title>Enemy or ally: a genomic approach to elucidate the lifestyle of Phyllosticta citrichinaensis.</title>
        <authorList>
            <person name="Buijs V.A."/>
            <person name="Groenewald J.Z."/>
            <person name="Haridas S."/>
            <person name="LaButti K.M."/>
            <person name="Lipzen A."/>
            <person name="Martin F.M."/>
            <person name="Barry K."/>
            <person name="Grigoriev I.V."/>
            <person name="Crous P.W."/>
            <person name="Seidl M.F."/>
        </authorList>
    </citation>
    <scope>NUCLEOTIDE SEQUENCE [LARGE SCALE GENOMIC DNA]</scope>
    <source>
        <strain evidence="2 3">CBS 129764</strain>
    </source>
</reference>
<evidence type="ECO:0000313" key="3">
    <source>
        <dbReference type="Proteomes" id="UP001456524"/>
    </source>
</evidence>
<dbReference type="Proteomes" id="UP001456524">
    <property type="component" value="Unassembled WGS sequence"/>
</dbReference>
<evidence type="ECO:0008006" key="4">
    <source>
        <dbReference type="Google" id="ProtNLM"/>
    </source>
</evidence>
<comment type="caution">
    <text evidence="2">The sequence shown here is derived from an EMBL/GenBank/DDBJ whole genome shotgun (WGS) entry which is preliminary data.</text>
</comment>
<sequence length="97" mass="11262">MGHRRRLGQTFLFCFLSSSLPFALPLLLVFYLDSHRLGRTSRHVSGLSLVVLLNAWIGRWLVIFCGSSKTLFCLLTFAFFLLFWFSFCRHGVLRMVD</sequence>
<evidence type="ECO:0000313" key="2">
    <source>
        <dbReference type="EMBL" id="KAK8159224.1"/>
    </source>
</evidence>
<organism evidence="2 3">
    <name type="scientific">Phyllosticta citrichinensis</name>
    <dbReference type="NCBI Taxonomy" id="1130410"/>
    <lineage>
        <taxon>Eukaryota</taxon>
        <taxon>Fungi</taxon>
        <taxon>Dikarya</taxon>
        <taxon>Ascomycota</taxon>
        <taxon>Pezizomycotina</taxon>
        <taxon>Dothideomycetes</taxon>
        <taxon>Dothideomycetes incertae sedis</taxon>
        <taxon>Botryosphaeriales</taxon>
        <taxon>Phyllostictaceae</taxon>
        <taxon>Phyllosticta</taxon>
    </lineage>
</organism>
<feature type="transmembrane region" description="Helical" evidence="1">
    <location>
        <begin position="12"/>
        <end position="32"/>
    </location>
</feature>
<dbReference type="EMBL" id="JBBWUH010000008">
    <property type="protein sequence ID" value="KAK8159224.1"/>
    <property type="molecule type" value="Genomic_DNA"/>
</dbReference>
<gene>
    <name evidence="2" type="ORF">IWX90DRAFT_439911</name>
</gene>
<keyword evidence="1" id="KW-0472">Membrane</keyword>
<feature type="transmembrane region" description="Helical" evidence="1">
    <location>
        <begin position="44"/>
        <end position="64"/>
    </location>
</feature>
<feature type="transmembrane region" description="Helical" evidence="1">
    <location>
        <begin position="71"/>
        <end position="92"/>
    </location>
</feature>
<protein>
    <recommendedName>
        <fullName evidence="4">Secreted peptide</fullName>
    </recommendedName>
</protein>
<keyword evidence="1" id="KW-1133">Transmembrane helix</keyword>
<keyword evidence="1" id="KW-0812">Transmembrane</keyword>
<evidence type="ECO:0000256" key="1">
    <source>
        <dbReference type="SAM" id="Phobius"/>
    </source>
</evidence>
<accession>A0ABR1XK62</accession>